<gene>
    <name evidence="2" type="ORF">C1SCF055_LOCUS43653</name>
</gene>
<organism evidence="2">
    <name type="scientific">Cladocopium goreaui</name>
    <dbReference type="NCBI Taxonomy" id="2562237"/>
    <lineage>
        <taxon>Eukaryota</taxon>
        <taxon>Sar</taxon>
        <taxon>Alveolata</taxon>
        <taxon>Dinophyceae</taxon>
        <taxon>Suessiales</taxon>
        <taxon>Symbiodiniaceae</taxon>
        <taxon>Cladocopium</taxon>
    </lineage>
</organism>
<proteinExistence type="predicted"/>
<sequence length="361" mass="40231">MRRQIFEAFVTPEIETPTLFGCLSLFPYFVVIYAVNHLGFVYNHFGIGMTGLLCLFCLIVLFCGGFLINFMAVSNVFISRMHEKVVCPCVCVSSICWLFLFSSIFALSTSDESPIHQYWQLSQSPMRGLGICDTNEWKDSTRGLYFRNGAISRNGMLFDTFQVNVHKCTRLNTKGPWNSCSFRVRPIVPRADCTDVTDCTWEICAWDIARADEPDSWINPNGTAATLGVPRCDEPDPDPGGLCGWVTTLGRMVGGYNGADDGLNELHQGLLLAAKNFQTKSPTLFGHLDFPADLPLLHLGDPVQAAKDLSGWQPFYFGLVFFYVPATVLAMCIFCCRDGGCERFVSAYLHLCEEVAESDDD</sequence>
<evidence type="ECO:0000313" key="3">
    <source>
        <dbReference type="EMBL" id="CAL1172508.1"/>
    </source>
</evidence>
<dbReference type="EMBL" id="CAMXCT030006733">
    <property type="protein sequence ID" value="CAL4806445.1"/>
    <property type="molecule type" value="Genomic_DNA"/>
</dbReference>
<dbReference type="EMBL" id="CAMXCT010006733">
    <property type="protein sequence ID" value="CAI4019133.1"/>
    <property type="molecule type" value="Genomic_DNA"/>
</dbReference>
<dbReference type="Proteomes" id="UP001152797">
    <property type="component" value="Unassembled WGS sequence"/>
</dbReference>
<evidence type="ECO:0000256" key="1">
    <source>
        <dbReference type="SAM" id="Phobius"/>
    </source>
</evidence>
<dbReference type="EMBL" id="CAMXCT020006733">
    <property type="protein sequence ID" value="CAL1172508.1"/>
    <property type="molecule type" value="Genomic_DNA"/>
</dbReference>
<evidence type="ECO:0000313" key="4">
    <source>
        <dbReference type="Proteomes" id="UP001152797"/>
    </source>
</evidence>
<dbReference type="AlphaFoldDB" id="A0A9P1M4V2"/>
<name>A0A9P1M4V2_9DINO</name>
<keyword evidence="1" id="KW-0812">Transmembrane</keyword>
<keyword evidence="4" id="KW-1185">Reference proteome</keyword>
<feature type="transmembrane region" description="Helical" evidence="1">
    <location>
        <begin position="315"/>
        <end position="336"/>
    </location>
</feature>
<accession>A0A9P1M4V2</accession>
<keyword evidence="1" id="KW-0472">Membrane</keyword>
<feature type="transmembrane region" description="Helical" evidence="1">
    <location>
        <begin position="20"/>
        <end position="39"/>
    </location>
</feature>
<reference evidence="3" key="2">
    <citation type="submission" date="2024-04" db="EMBL/GenBank/DDBJ databases">
        <authorList>
            <person name="Chen Y."/>
            <person name="Shah S."/>
            <person name="Dougan E. K."/>
            <person name="Thang M."/>
            <person name="Chan C."/>
        </authorList>
    </citation>
    <scope>NUCLEOTIDE SEQUENCE [LARGE SCALE GENOMIC DNA]</scope>
</reference>
<reference evidence="2" key="1">
    <citation type="submission" date="2022-10" db="EMBL/GenBank/DDBJ databases">
        <authorList>
            <person name="Chen Y."/>
            <person name="Dougan E. K."/>
            <person name="Chan C."/>
            <person name="Rhodes N."/>
            <person name="Thang M."/>
        </authorList>
    </citation>
    <scope>NUCLEOTIDE SEQUENCE</scope>
</reference>
<evidence type="ECO:0000313" key="2">
    <source>
        <dbReference type="EMBL" id="CAI4019133.1"/>
    </source>
</evidence>
<protein>
    <submittedName>
        <fullName evidence="2">Uncharacterized protein</fullName>
    </submittedName>
</protein>
<comment type="caution">
    <text evidence="2">The sequence shown here is derived from an EMBL/GenBank/DDBJ whole genome shotgun (WGS) entry which is preliminary data.</text>
</comment>
<feature type="transmembrane region" description="Helical" evidence="1">
    <location>
        <begin position="45"/>
        <end position="73"/>
    </location>
</feature>
<feature type="transmembrane region" description="Helical" evidence="1">
    <location>
        <begin position="85"/>
        <end position="107"/>
    </location>
</feature>
<keyword evidence="1" id="KW-1133">Transmembrane helix</keyword>